<dbReference type="InterPro" id="IPR028081">
    <property type="entry name" value="Leu-bd"/>
</dbReference>
<name>I4C1X8_DESTA</name>
<organism evidence="5 6">
    <name type="scientific">Desulfomonile tiedjei (strain ATCC 49306 / DSM 6799 / DCB-1)</name>
    <dbReference type="NCBI Taxonomy" id="706587"/>
    <lineage>
        <taxon>Bacteria</taxon>
        <taxon>Pseudomonadati</taxon>
        <taxon>Thermodesulfobacteriota</taxon>
        <taxon>Desulfomonilia</taxon>
        <taxon>Desulfomonilales</taxon>
        <taxon>Desulfomonilaceae</taxon>
        <taxon>Desulfomonile</taxon>
    </lineage>
</organism>
<dbReference type="Pfam" id="PF13458">
    <property type="entry name" value="Peripla_BP_6"/>
    <property type="match status" value="1"/>
</dbReference>
<dbReference type="InterPro" id="IPR028082">
    <property type="entry name" value="Peripla_BP_I"/>
</dbReference>
<accession>I4C1X8</accession>
<dbReference type="PANTHER" id="PTHR30483:SF6">
    <property type="entry name" value="PERIPLASMIC BINDING PROTEIN OF ABC TRANSPORTER FOR NATURAL AMINO ACIDS"/>
    <property type="match status" value="1"/>
</dbReference>
<dbReference type="EMBL" id="CP003360">
    <property type="protein sequence ID" value="AFM23569.1"/>
    <property type="molecule type" value="Genomic_DNA"/>
</dbReference>
<dbReference type="Gene3D" id="3.40.50.2300">
    <property type="match status" value="2"/>
</dbReference>
<feature type="domain" description="Leucine-binding protein" evidence="4">
    <location>
        <begin position="32"/>
        <end position="369"/>
    </location>
</feature>
<evidence type="ECO:0000256" key="3">
    <source>
        <dbReference type="SAM" id="SignalP"/>
    </source>
</evidence>
<dbReference type="CDD" id="cd06360">
    <property type="entry name" value="PBP1_alkylbenzenes-like"/>
    <property type="match status" value="1"/>
</dbReference>
<dbReference type="AlphaFoldDB" id="I4C1X8"/>
<feature type="chain" id="PRO_5003687110" evidence="3">
    <location>
        <begin position="30"/>
        <end position="412"/>
    </location>
</feature>
<evidence type="ECO:0000259" key="4">
    <source>
        <dbReference type="Pfam" id="PF13458"/>
    </source>
</evidence>
<dbReference type="OrthoDB" id="435355at2"/>
<comment type="similarity">
    <text evidence="1">Belongs to the leucine-binding protein family.</text>
</comment>
<dbReference type="PANTHER" id="PTHR30483">
    <property type="entry name" value="LEUCINE-SPECIFIC-BINDING PROTEIN"/>
    <property type="match status" value="1"/>
</dbReference>
<gene>
    <name evidence="5" type="ordered locus">Desti_0845</name>
</gene>
<dbReference type="STRING" id="706587.Desti_0845"/>
<evidence type="ECO:0000313" key="5">
    <source>
        <dbReference type="EMBL" id="AFM23569.1"/>
    </source>
</evidence>
<dbReference type="InterPro" id="IPR051010">
    <property type="entry name" value="BCAA_transport"/>
</dbReference>
<protein>
    <submittedName>
        <fullName evidence="5">Amino acid/amide ABC transporter substrate-binding protein, HAAT family</fullName>
    </submittedName>
</protein>
<dbReference type="RefSeq" id="WP_014808725.1">
    <property type="nucleotide sequence ID" value="NC_018025.1"/>
</dbReference>
<reference evidence="6" key="1">
    <citation type="submission" date="2012-06" db="EMBL/GenBank/DDBJ databases">
        <title>Complete sequence of chromosome of Desulfomonile tiedjei DSM 6799.</title>
        <authorList>
            <person name="Lucas S."/>
            <person name="Copeland A."/>
            <person name="Lapidus A."/>
            <person name="Glavina del Rio T."/>
            <person name="Dalin E."/>
            <person name="Tice H."/>
            <person name="Bruce D."/>
            <person name="Goodwin L."/>
            <person name="Pitluck S."/>
            <person name="Peters L."/>
            <person name="Ovchinnikova G."/>
            <person name="Zeytun A."/>
            <person name="Lu M."/>
            <person name="Kyrpides N."/>
            <person name="Mavromatis K."/>
            <person name="Ivanova N."/>
            <person name="Brettin T."/>
            <person name="Detter J.C."/>
            <person name="Han C."/>
            <person name="Larimer F."/>
            <person name="Land M."/>
            <person name="Hauser L."/>
            <person name="Markowitz V."/>
            <person name="Cheng J.-F."/>
            <person name="Hugenholtz P."/>
            <person name="Woyke T."/>
            <person name="Wu D."/>
            <person name="Spring S."/>
            <person name="Schroeder M."/>
            <person name="Brambilla E."/>
            <person name="Klenk H.-P."/>
            <person name="Eisen J.A."/>
        </authorList>
    </citation>
    <scope>NUCLEOTIDE SEQUENCE [LARGE SCALE GENOMIC DNA]</scope>
    <source>
        <strain evidence="6">ATCC 49306 / DSM 6799 / DCB-1</strain>
    </source>
</reference>
<dbReference type="eggNOG" id="COG0683">
    <property type="taxonomic scope" value="Bacteria"/>
</dbReference>
<keyword evidence="2 3" id="KW-0732">Signal</keyword>
<dbReference type="Proteomes" id="UP000006055">
    <property type="component" value="Chromosome"/>
</dbReference>
<dbReference type="KEGG" id="dti:Desti_0845"/>
<proteinExistence type="inferred from homology"/>
<feature type="signal peptide" evidence="3">
    <location>
        <begin position="1"/>
        <end position="29"/>
    </location>
</feature>
<dbReference type="SUPFAM" id="SSF53822">
    <property type="entry name" value="Periplasmic binding protein-like I"/>
    <property type="match status" value="1"/>
</dbReference>
<dbReference type="HOGENOM" id="CLU_027128_1_2_7"/>
<keyword evidence="6" id="KW-1185">Reference proteome</keyword>
<evidence type="ECO:0000256" key="2">
    <source>
        <dbReference type="ARBA" id="ARBA00022729"/>
    </source>
</evidence>
<sequence length="412" mass="45622">MKKVLLVPAMLALLALICAPLLGIQPAQASEPVKVGYMISLSGVYTALGVDLRDGFNLYMDEIGNKAGGREIKVFVEDKGSNDVSRALDIAKKLFEKEHVDILAGIVGTGSAYALAEFVQKHKIPFVISNAGADDLTQRKNNPYIVRPAFVNSGGSHPLGEWLYDKGYRNAVLMGADYAAGYEHVGGIARTFKQKGGKVVQEIWPPLGTKDYAPYLAKIDRKADVVMVFFAGADALRFVKQYADYGLKGKVALVGKGYLVDDNILEKQADSAEGIITESHYCLLLDTPENDKFRQAYTKKYGHPPTLYSEQGYLTAKLIADALEKTKGEVKGEEFVKVMRSLELKAPRGLVKFDTYGGTNQNSYIREVKKVDGKWQNVPIKTYNGVSQFWIWSPEEFMKLPSYSDMKGKWTE</sequence>
<evidence type="ECO:0000313" key="6">
    <source>
        <dbReference type="Proteomes" id="UP000006055"/>
    </source>
</evidence>
<evidence type="ECO:0000256" key="1">
    <source>
        <dbReference type="ARBA" id="ARBA00010062"/>
    </source>
</evidence>